<dbReference type="SMART" id="SM00448">
    <property type="entry name" value="REC"/>
    <property type="match status" value="1"/>
</dbReference>
<name>C0QAU4_DESAH</name>
<accession>C0QAU4</accession>
<evidence type="ECO:0000256" key="1">
    <source>
        <dbReference type="ARBA" id="ARBA00022553"/>
    </source>
</evidence>
<reference evidence="4 5" key="1">
    <citation type="journal article" date="2009" name="Environ. Microbiol.">
        <title>Genome sequence of Desulfobacterium autotrophicum HRM2, a marine sulfate reducer oxidizing organic carbon completely to carbon dioxide.</title>
        <authorList>
            <person name="Strittmatter A.W."/>
            <person name="Liesegang H."/>
            <person name="Rabus R."/>
            <person name="Decker I."/>
            <person name="Amann J."/>
            <person name="Andres S."/>
            <person name="Henne A."/>
            <person name="Fricke W.F."/>
            <person name="Martinez-Arias R."/>
            <person name="Bartels D."/>
            <person name="Goesmann A."/>
            <person name="Krause L."/>
            <person name="Puehler A."/>
            <person name="Klenk H.P."/>
            <person name="Richter M."/>
            <person name="Schuler M."/>
            <person name="Gloeckner F.O."/>
            <person name="Meyerdierks A."/>
            <person name="Gottschalk G."/>
            <person name="Amann R."/>
        </authorList>
    </citation>
    <scope>NUCLEOTIDE SEQUENCE [LARGE SCALE GENOMIC DNA]</scope>
    <source>
        <strain evidence="5">ATCC 43914 / DSM 3382 / HRM2</strain>
    </source>
</reference>
<dbReference type="PANTHER" id="PTHR44591:SF3">
    <property type="entry name" value="RESPONSE REGULATORY DOMAIN-CONTAINING PROTEIN"/>
    <property type="match status" value="1"/>
</dbReference>
<dbReference type="EMBL" id="CP001087">
    <property type="protein sequence ID" value="ACN16877.1"/>
    <property type="molecule type" value="Genomic_DNA"/>
</dbReference>
<dbReference type="Gene3D" id="3.40.50.2300">
    <property type="match status" value="1"/>
</dbReference>
<dbReference type="InterPro" id="IPR001789">
    <property type="entry name" value="Sig_transdc_resp-reg_receiver"/>
</dbReference>
<dbReference type="RefSeq" id="WP_015905623.1">
    <property type="nucleotide sequence ID" value="NC_012108.1"/>
</dbReference>
<evidence type="ECO:0000313" key="5">
    <source>
        <dbReference type="Proteomes" id="UP000000442"/>
    </source>
</evidence>
<feature type="domain" description="Response regulatory" evidence="3">
    <location>
        <begin position="11"/>
        <end position="133"/>
    </location>
</feature>
<dbReference type="eggNOG" id="COG0745">
    <property type="taxonomic scope" value="Bacteria"/>
</dbReference>
<dbReference type="KEGG" id="dat:HRM2_38190"/>
<keyword evidence="1 2" id="KW-0597">Phosphoprotein</keyword>
<dbReference type="AlphaFoldDB" id="C0QAU4"/>
<evidence type="ECO:0000256" key="2">
    <source>
        <dbReference type="PROSITE-ProRule" id="PRU00169"/>
    </source>
</evidence>
<dbReference type="Proteomes" id="UP000000442">
    <property type="component" value="Chromosome"/>
</dbReference>
<dbReference type="PROSITE" id="PS50110">
    <property type="entry name" value="RESPONSE_REGULATORY"/>
    <property type="match status" value="1"/>
</dbReference>
<dbReference type="PANTHER" id="PTHR44591">
    <property type="entry name" value="STRESS RESPONSE REGULATOR PROTEIN 1"/>
    <property type="match status" value="1"/>
</dbReference>
<dbReference type="STRING" id="177437.HRM2_38190"/>
<sequence length="140" mass="15751">MNVFKRLKRLKTLLIDDDEWIRDAMSIFFASEGCALQALETAEEALQICTRDHFDIVIVDYMLPGMNGINFVLALDKLSMDSKSAPPKPMVKILITAHGEDEIVTLAKAAGFHEIIHKPFTPEAIENVIKDQISNMEADY</sequence>
<gene>
    <name evidence="4" type="ordered locus">HRM2_38190</name>
</gene>
<dbReference type="HOGENOM" id="CLU_000445_69_8_7"/>
<dbReference type="InterPro" id="IPR050595">
    <property type="entry name" value="Bact_response_regulator"/>
</dbReference>
<organism evidence="4 5">
    <name type="scientific">Desulforapulum autotrophicum (strain ATCC 43914 / DSM 3382 / VKM B-1955 / HRM2)</name>
    <name type="common">Desulfobacterium autotrophicum</name>
    <dbReference type="NCBI Taxonomy" id="177437"/>
    <lineage>
        <taxon>Bacteria</taxon>
        <taxon>Pseudomonadati</taxon>
        <taxon>Thermodesulfobacteriota</taxon>
        <taxon>Desulfobacteria</taxon>
        <taxon>Desulfobacterales</taxon>
        <taxon>Desulfobacteraceae</taxon>
        <taxon>Desulforapulum</taxon>
    </lineage>
</organism>
<dbReference type="SUPFAM" id="SSF52172">
    <property type="entry name" value="CheY-like"/>
    <property type="match status" value="1"/>
</dbReference>
<dbReference type="InterPro" id="IPR011006">
    <property type="entry name" value="CheY-like_superfamily"/>
</dbReference>
<keyword evidence="5" id="KW-1185">Reference proteome</keyword>
<dbReference type="Pfam" id="PF00072">
    <property type="entry name" value="Response_reg"/>
    <property type="match status" value="1"/>
</dbReference>
<dbReference type="GO" id="GO:0000160">
    <property type="term" value="P:phosphorelay signal transduction system"/>
    <property type="evidence" value="ECO:0007669"/>
    <property type="project" value="InterPro"/>
</dbReference>
<protein>
    <submittedName>
        <fullName evidence="4">Two-component system response regulator</fullName>
    </submittedName>
</protein>
<feature type="modified residue" description="4-aspartylphosphate" evidence="2">
    <location>
        <position position="60"/>
    </location>
</feature>
<dbReference type="CDD" id="cd00156">
    <property type="entry name" value="REC"/>
    <property type="match status" value="1"/>
</dbReference>
<evidence type="ECO:0000259" key="3">
    <source>
        <dbReference type="PROSITE" id="PS50110"/>
    </source>
</evidence>
<proteinExistence type="predicted"/>
<evidence type="ECO:0000313" key="4">
    <source>
        <dbReference type="EMBL" id="ACN16877.1"/>
    </source>
</evidence>